<protein>
    <submittedName>
        <fullName evidence="1">DNA pilot protein</fullName>
    </submittedName>
</protein>
<proteinExistence type="predicted"/>
<evidence type="ECO:0000313" key="1">
    <source>
        <dbReference type="EMBL" id="XCD07853.1"/>
    </source>
</evidence>
<sequence length="326" mass="34023">MSLSTVGIANPSGQSNGAISEFVTSPAGQAYLNSAQAASQAGSGAVDVAASDPVYGQLGDAASYIDYLAGVTAQNNAISQANAREQMQFQREQNAIAMAFNALEANKSRDWQAFMSNTAHQREVRDLIAAGLNPVLAANNGASTPSGATASGVTSSGAMGNVDTSLSGAVASLVGTVVGAKAQLDVANTNAKTNLEIAKLNQETQKYLGELSARTSVYATDKGYESSRYAADMSYGASRYASDMSKMIADLQSATSYGINSANIANELYMKQNYPSTPFQAITSSMNAKAEANDEGSLYNSTKNMYSFYSSIDMIVDFVNTLFGRG</sequence>
<name>A0AAU8B9E9_9VIRU</name>
<dbReference type="EMBL" id="PP511820">
    <property type="protein sequence ID" value="XCD07853.1"/>
    <property type="molecule type" value="Genomic_DNA"/>
</dbReference>
<reference evidence="1" key="1">
    <citation type="submission" date="2024-03" db="EMBL/GenBank/DDBJ databases">
        <title>Diverse circular DNA viruses in blood, oral, and fecal samples of captive lemurs.</title>
        <authorList>
            <person name="Paietta E.N."/>
            <person name="Kraberger S."/>
            <person name="Lund M.C."/>
            <person name="Custer J.M."/>
            <person name="Vargas K.M."/>
            <person name="Ehmke E.E."/>
            <person name="Yoder A.D."/>
            <person name="Varsani A."/>
        </authorList>
    </citation>
    <scope>NUCLEOTIDE SEQUENCE</scope>
    <source>
        <strain evidence="1">Duke_28FS_85</strain>
    </source>
</reference>
<organism evidence="1">
    <name type="scientific">Dulem virus 170</name>
    <dbReference type="NCBI Taxonomy" id="3145647"/>
    <lineage>
        <taxon>Viruses</taxon>
        <taxon>Monodnaviria</taxon>
        <taxon>Sangervirae</taxon>
        <taxon>Phixviricota</taxon>
        <taxon>Malgrandaviricetes</taxon>
        <taxon>Petitvirales</taxon>
        <taxon>Microviridae</taxon>
        <taxon>Microvirus</taxon>
    </lineage>
</organism>
<accession>A0AAU8B9E9</accession>